<organism evidence="2">
    <name type="scientific">Spironucleus salmonicida</name>
    <dbReference type="NCBI Taxonomy" id="348837"/>
    <lineage>
        <taxon>Eukaryota</taxon>
        <taxon>Metamonada</taxon>
        <taxon>Diplomonadida</taxon>
        <taxon>Hexamitidae</taxon>
        <taxon>Hexamitinae</taxon>
        <taxon>Spironucleus</taxon>
    </lineage>
</organism>
<gene>
    <name evidence="2" type="ORF">SS50377_13975</name>
    <name evidence="3" type="ORF">SS50377_24459</name>
</gene>
<protein>
    <submittedName>
        <fullName evidence="2">Transmembrane domain-containing protein</fullName>
    </submittedName>
</protein>
<keyword evidence="1" id="KW-0472">Membrane</keyword>
<keyword evidence="1" id="KW-1133">Transmembrane helix</keyword>
<dbReference type="Proteomes" id="UP000018208">
    <property type="component" value="Unassembled WGS sequence"/>
</dbReference>
<dbReference type="EMBL" id="KI546085">
    <property type="protein sequence ID" value="EST45993.1"/>
    <property type="molecule type" value="Genomic_DNA"/>
</dbReference>
<feature type="transmembrane region" description="Helical" evidence="1">
    <location>
        <begin position="56"/>
        <end position="74"/>
    </location>
</feature>
<feature type="transmembrane region" description="Helical" evidence="1">
    <location>
        <begin position="150"/>
        <end position="172"/>
    </location>
</feature>
<reference evidence="2 3" key="1">
    <citation type="journal article" date="2014" name="PLoS Genet.">
        <title>The Genome of Spironucleus salmonicida Highlights a Fish Pathogen Adapted to Fluctuating Environments.</title>
        <authorList>
            <person name="Xu F."/>
            <person name="Jerlstrom-Hultqvist J."/>
            <person name="Einarsson E."/>
            <person name="Astvaldsson A."/>
            <person name="Svard S.G."/>
            <person name="Andersson J.O."/>
        </authorList>
    </citation>
    <scope>NUCLEOTIDE SEQUENCE</scope>
    <source>
        <strain evidence="3">ATCC 50377</strain>
    </source>
</reference>
<proteinExistence type="predicted"/>
<dbReference type="OrthoDB" id="10248575at2759"/>
<keyword evidence="1 2" id="KW-0812">Transmembrane</keyword>
<dbReference type="VEuPathDB" id="GiardiaDB:SS50377_24459"/>
<evidence type="ECO:0000313" key="3">
    <source>
        <dbReference type="EMBL" id="KAH0574501.1"/>
    </source>
</evidence>
<evidence type="ECO:0000256" key="1">
    <source>
        <dbReference type="SAM" id="Phobius"/>
    </source>
</evidence>
<evidence type="ECO:0000313" key="2">
    <source>
        <dbReference type="EMBL" id="EST45993.1"/>
    </source>
</evidence>
<feature type="transmembrane region" description="Helical" evidence="1">
    <location>
        <begin position="86"/>
        <end position="110"/>
    </location>
</feature>
<sequence>MSQAHQSAVVLAIPQKHIVGFVPFITILVLAVIEVFITFAAVIANKNFTMILPPSGIYFHMTWGVIFSLTVAFVENSLKWLLNRKYINLFGTISQSICAIFLICCIYNWLWINNATGIVFISKNFLSAANIRVSPEQLKRYMYTDSGKKILEVIITWAFPIQLVIVLVDTILSAFRKGKKRQVGILLKTDDYGNTYCQLDTTYL</sequence>
<name>V6LP25_9EUKA</name>
<feature type="transmembrane region" description="Helical" evidence="1">
    <location>
        <begin position="21"/>
        <end position="44"/>
    </location>
</feature>
<dbReference type="EMBL" id="AUWU02000004">
    <property type="protein sequence ID" value="KAH0574501.1"/>
    <property type="molecule type" value="Genomic_DNA"/>
</dbReference>
<reference evidence="3" key="2">
    <citation type="submission" date="2020-12" db="EMBL/GenBank/DDBJ databases">
        <title>New Spironucleus salmonicida genome in near-complete chromosomes.</title>
        <authorList>
            <person name="Xu F."/>
            <person name="Kurt Z."/>
            <person name="Jimenez-Gonzalez A."/>
            <person name="Astvaldsson A."/>
            <person name="Andersson J.O."/>
            <person name="Svard S.G."/>
        </authorList>
    </citation>
    <scope>NUCLEOTIDE SEQUENCE</scope>
    <source>
        <strain evidence="3">ATCC 50377</strain>
    </source>
</reference>
<dbReference type="AlphaFoldDB" id="V6LP25"/>
<keyword evidence="4" id="KW-1185">Reference proteome</keyword>
<evidence type="ECO:0000313" key="4">
    <source>
        <dbReference type="Proteomes" id="UP000018208"/>
    </source>
</evidence>
<accession>V6LP25</accession>